<accession>A0A7X3FQ83</accession>
<sequence length="193" mass="20776">MYIGKEEQDAIHSPSSNGAMGRDDMIGFLAHELQHAGPDQDNIAFRLDNALALLERNALGRTAQQLNTDEYRVLSSALSTASARAYANPPAGLSNAQVMSGLLLVSQLLIFWALPDETRAASSTMAGRLRDLARVLRNHMHNANLLNRVQEGLAADMMTDAPPVKSRGLPVDSTAAMKLFIRSMTAPGHVDAA</sequence>
<dbReference type="AlphaFoldDB" id="A0A7X3FQ83"/>
<dbReference type="EMBL" id="WQRF01000001">
    <property type="protein sequence ID" value="MVS97890.1"/>
    <property type="molecule type" value="Genomic_DNA"/>
</dbReference>
<evidence type="ECO:0000313" key="2">
    <source>
        <dbReference type="Proteomes" id="UP000438106"/>
    </source>
</evidence>
<dbReference type="Proteomes" id="UP000438106">
    <property type="component" value="Unassembled WGS sequence"/>
</dbReference>
<reference evidence="1 2" key="1">
    <citation type="submission" date="2019-12" db="EMBL/GenBank/DDBJ databases">
        <title>Devosia maris sp. nov., isolated from the deep seawater.</title>
        <authorList>
            <person name="Liu Y."/>
        </authorList>
    </citation>
    <scope>NUCLEOTIDE SEQUENCE [LARGE SCALE GENOMIC DNA]</scope>
    <source>
        <strain evidence="1 2">L53-10-65</strain>
    </source>
</reference>
<comment type="caution">
    <text evidence="1">The sequence shown here is derived from an EMBL/GenBank/DDBJ whole genome shotgun (WGS) entry which is preliminary data.</text>
</comment>
<gene>
    <name evidence="1" type="ORF">GO014_02440</name>
</gene>
<name>A0A7X3FQ83_9HYPH</name>
<dbReference type="RefSeq" id="WP_157288982.1">
    <property type="nucleotide sequence ID" value="NZ_WQRF01000001.1"/>
</dbReference>
<keyword evidence="2" id="KW-1185">Reference proteome</keyword>
<protein>
    <submittedName>
        <fullName evidence="1">Uncharacterized protein</fullName>
    </submittedName>
</protein>
<proteinExistence type="predicted"/>
<evidence type="ECO:0000313" key="1">
    <source>
        <dbReference type="EMBL" id="MVS97890.1"/>
    </source>
</evidence>
<organism evidence="1 2">
    <name type="scientific">Devosia marina</name>
    <dbReference type="NCBI Taxonomy" id="2683198"/>
    <lineage>
        <taxon>Bacteria</taxon>
        <taxon>Pseudomonadati</taxon>
        <taxon>Pseudomonadota</taxon>
        <taxon>Alphaproteobacteria</taxon>
        <taxon>Hyphomicrobiales</taxon>
        <taxon>Devosiaceae</taxon>
        <taxon>Devosia</taxon>
    </lineage>
</organism>